<dbReference type="PANTHER" id="PTHR11804">
    <property type="entry name" value="PROTEASE M3 THIMET OLIGOPEPTIDASE-RELATED"/>
    <property type="match status" value="1"/>
</dbReference>
<evidence type="ECO:0000313" key="8">
    <source>
        <dbReference type="EMBL" id="EFN54272.1"/>
    </source>
</evidence>
<protein>
    <recommendedName>
        <fullName evidence="7">Peptidase M3A/M3B catalytic domain-containing protein</fullName>
    </recommendedName>
</protein>
<dbReference type="InParanoid" id="E1ZJ43"/>
<accession>E1ZJ43</accession>
<evidence type="ECO:0000256" key="2">
    <source>
        <dbReference type="ARBA" id="ARBA00022723"/>
    </source>
</evidence>
<evidence type="ECO:0000256" key="6">
    <source>
        <dbReference type="RuleBase" id="RU003435"/>
    </source>
</evidence>
<dbReference type="EMBL" id="GL433848">
    <property type="protein sequence ID" value="EFN54272.1"/>
    <property type="molecule type" value="Genomic_DNA"/>
</dbReference>
<dbReference type="GO" id="GO:0046872">
    <property type="term" value="F:metal ion binding"/>
    <property type="evidence" value="ECO:0007669"/>
    <property type="project" value="UniProtKB-UniRule"/>
</dbReference>
<dbReference type="OrthoDB" id="534666at2759"/>
<evidence type="ECO:0000259" key="7">
    <source>
        <dbReference type="Pfam" id="PF01432"/>
    </source>
</evidence>
<dbReference type="AlphaFoldDB" id="E1ZJ43"/>
<organism evidence="9">
    <name type="scientific">Chlorella variabilis</name>
    <name type="common">Green alga</name>
    <dbReference type="NCBI Taxonomy" id="554065"/>
    <lineage>
        <taxon>Eukaryota</taxon>
        <taxon>Viridiplantae</taxon>
        <taxon>Chlorophyta</taxon>
        <taxon>core chlorophytes</taxon>
        <taxon>Trebouxiophyceae</taxon>
        <taxon>Chlorellales</taxon>
        <taxon>Chlorellaceae</taxon>
        <taxon>Chlorella clade</taxon>
        <taxon>Chlorella</taxon>
    </lineage>
</organism>
<keyword evidence="9" id="KW-1185">Reference proteome</keyword>
<keyword evidence="1 6" id="KW-0645">Protease</keyword>
<keyword evidence="3 6" id="KW-0378">Hydrolase</keyword>
<evidence type="ECO:0000256" key="4">
    <source>
        <dbReference type="ARBA" id="ARBA00022833"/>
    </source>
</evidence>
<dbReference type="InterPro" id="IPR001567">
    <property type="entry name" value="Pept_M3A_M3B_dom"/>
</dbReference>
<proteinExistence type="inferred from homology"/>
<dbReference type="InterPro" id="IPR045090">
    <property type="entry name" value="Pept_M3A_M3B"/>
</dbReference>
<reference evidence="8 9" key="1">
    <citation type="journal article" date="2010" name="Plant Cell">
        <title>The Chlorella variabilis NC64A genome reveals adaptation to photosymbiosis, coevolution with viruses, and cryptic sex.</title>
        <authorList>
            <person name="Blanc G."/>
            <person name="Duncan G."/>
            <person name="Agarkova I."/>
            <person name="Borodovsky M."/>
            <person name="Gurnon J."/>
            <person name="Kuo A."/>
            <person name="Lindquist E."/>
            <person name="Lucas S."/>
            <person name="Pangilinan J."/>
            <person name="Polle J."/>
            <person name="Salamov A."/>
            <person name="Terry A."/>
            <person name="Yamada T."/>
            <person name="Dunigan D.D."/>
            <person name="Grigoriev I.V."/>
            <person name="Claverie J.M."/>
            <person name="Van Etten J.L."/>
        </authorList>
    </citation>
    <scope>NUCLEOTIDE SEQUENCE [LARGE SCALE GENOMIC DNA]</scope>
    <source>
        <strain evidence="8 9">NC64A</strain>
    </source>
</reference>
<dbReference type="KEGG" id="cvr:CHLNCDRAFT_135840"/>
<dbReference type="SUPFAM" id="SSF55486">
    <property type="entry name" value="Metalloproteases ('zincins'), catalytic domain"/>
    <property type="match status" value="1"/>
</dbReference>
<keyword evidence="2 6" id="KW-0479">Metal-binding</keyword>
<evidence type="ECO:0000256" key="5">
    <source>
        <dbReference type="ARBA" id="ARBA00023049"/>
    </source>
</evidence>
<comment type="cofactor">
    <cofactor evidence="6">
        <name>Zn(2+)</name>
        <dbReference type="ChEBI" id="CHEBI:29105"/>
    </cofactor>
    <text evidence="6">Binds 1 zinc ion.</text>
</comment>
<comment type="similarity">
    <text evidence="6">Belongs to the peptidase M3 family.</text>
</comment>
<evidence type="ECO:0000256" key="1">
    <source>
        <dbReference type="ARBA" id="ARBA00022670"/>
    </source>
</evidence>
<dbReference type="PANTHER" id="PTHR11804:SF84">
    <property type="entry name" value="SACCHAROLYSIN"/>
    <property type="match status" value="1"/>
</dbReference>
<dbReference type="OMA" id="NYFDYKV"/>
<evidence type="ECO:0000313" key="9">
    <source>
        <dbReference type="Proteomes" id="UP000008141"/>
    </source>
</evidence>
<dbReference type="GO" id="GO:0006508">
    <property type="term" value="P:proteolysis"/>
    <property type="evidence" value="ECO:0007669"/>
    <property type="project" value="UniProtKB-KW"/>
</dbReference>
<dbReference type="Proteomes" id="UP000008141">
    <property type="component" value="Unassembled WGS sequence"/>
</dbReference>
<sequence length="631" mass="70265">MGIAGNIPHCGPGSAAVNEFIDAFNKDYEKVHLDYENNFWSTKMKLAGASADELSRTKTAYDTFLADPERLAAVRKQLAAEGLTPDQRHVLEIMEKTFKTYITEDPRVEEYKAQINQLEAELQQRRNTMDLGYTDPQGTFHKGSSVQLRNTMRTNDDEALRKAAYEGLRSIGPFVAEHFAEIVKVRNRLAKAAGYRNFYDMKLQQAEGFSLEVLFDGMLDGLEQQTRPIMEAARKTLAEQKGSDALKPWNIGYSLAGDVEKKLDPYLPFEDAVDVWARTFAALGIRYRGAEMNLDLCDRDAKYSNGFCHWPQPAYIRSDGSWVPSKTNFTSLATPSAVGSGKTALVTLLHEGGHAAHFANVLQRSPFFSQERAPTSVAYAETQSMTLDSLAGDAAWMGRYARNAAGEVVPLDIILEKIRSTQPYEVFMVRSMLSVPYFERALYDLPEEEVTAGRILALADEIEEKIEGGPAPRPLMSVPHILSDESSAYYHGYVLAEMAVHQTRAHFMAKYGRIVDEPGVGRDMAEVYWAPGNGEAFLDLVNKLTGAPLTSAAWVKELQTPLKQKLEEEEKEYRAAVAAGPAIPPGQEADLEMRIRLVHGDELVADTDADGGLAAACAKYKAWIRERWPRQ</sequence>
<dbReference type="Gene3D" id="1.10.1370.30">
    <property type="match status" value="2"/>
</dbReference>
<keyword evidence="4 6" id="KW-0862">Zinc</keyword>
<dbReference type="GO" id="GO:0006518">
    <property type="term" value="P:peptide metabolic process"/>
    <property type="evidence" value="ECO:0007669"/>
    <property type="project" value="TreeGrafter"/>
</dbReference>
<gene>
    <name evidence="8" type="ORF">CHLNCDRAFT_135840</name>
</gene>
<feature type="domain" description="Peptidase M3A/M3B catalytic" evidence="7">
    <location>
        <begin position="152"/>
        <end position="559"/>
    </location>
</feature>
<dbReference type="Pfam" id="PF01432">
    <property type="entry name" value="Peptidase_M3"/>
    <property type="match status" value="1"/>
</dbReference>
<dbReference type="GeneID" id="17353580"/>
<dbReference type="RefSeq" id="XP_005846374.1">
    <property type="nucleotide sequence ID" value="XM_005846312.1"/>
</dbReference>
<dbReference type="GO" id="GO:0004222">
    <property type="term" value="F:metalloendopeptidase activity"/>
    <property type="evidence" value="ECO:0007669"/>
    <property type="project" value="InterPro"/>
</dbReference>
<keyword evidence="5 6" id="KW-0482">Metalloprotease</keyword>
<name>E1ZJ43_CHLVA</name>
<dbReference type="eggNOG" id="ENOG502RSKJ">
    <property type="taxonomic scope" value="Eukaryota"/>
</dbReference>
<evidence type="ECO:0000256" key="3">
    <source>
        <dbReference type="ARBA" id="ARBA00022801"/>
    </source>
</evidence>